<dbReference type="Proteomes" id="UP000024635">
    <property type="component" value="Unassembled WGS sequence"/>
</dbReference>
<feature type="compositionally biased region" description="Basic and acidic residues" evidence="1">
    <location>
        <begin position="7"/>
        <end position="27"/>
    </location>
</feature>
<evidence type="ECO:0000313" key="3">
    <source>
        <dbReference type="Proteomes" id="UP000024635"/>
    </source>
</evidence>
<protein>
    <submittedName>
        <fullName evidence="2">Uncharacterized protein</fullName>
    </submittedName>
</protein>
<dbReference type="EMBL" id="JARK01001617">
    <property type="protein sequence ID" value="EYB86321.1"/>
    <property type="molecule type" value="Genomic_DNA"/>
</dbReference>
<feature type="region of interest" description="Disordered" evidence="1">
    <location>
        <begin position="1"/>
        <end position="35"/>
    </location>
</feature>
<gene>
    <name evidence="2" type="primary">Acey_s0281.g1250</name>
    <name evidence="2" type="ORF">Y032_0281g1250</name>
</gene>
<name>A0A016S771_9BILA</name>
<evidence type="ECO:0000256" key="1">
    <source>
        <dbReference type="SAM" id="MobiDB-lite"/>
    </source>
</evidence>
<evidence type="ECO:0000313" key="2">
    <source>
        <dbReference type="EMBL" id="EYB86321.1"/>
    </source>
</evidence>
<proteinExistence type="predicted"/>
<organism evidence="2 3">
    <name type="scientific">Ancylostoma ceylanicum</name>
    <dbReference type="NCBI Taxonomy" id="53326"/>
    <lineage>
        <taxon>Eukaryota</taxon>
        <taxon>Metazoa</taxon>
        <taxon>Ecdysozoa</taxon>
        <taxon>Nematoda</taxon>
        <taxon>Chromadorea</taxon>
        <taxon>Rhabditida</taxon>
        <taxon>Rhabditina</taxon>
        <taxon>Rhabditomorpha</taxon>
        <taxon>Strongyloidea</taxon>
        <taxon>Ancylostomatidae</taxon>
        <taxon>Ancylostomatinae</taxon>
        <taxon>Ancylostoma</taxon>
    </lineage>
</organism>
<dbReference type="AlphaFoldDB" id="A0A016S771"/>
<comment type="caution">
    <text evidence="2">The sequence shown here is derived from an EMBL/GenBank/DDBJ whole genome shotgun (WGS) entry which is preliminary data.</text>
</comment>
<accession>A0A016S771</accession>
<keyword evidence="3" id="KW-1185">Reference proteome</keyword>
<reference evidence="3" key="1">
    <citation type="journal article" date="2015" name="Nat. Genet.">
        <title>The genome and transcriptome of the zoonotic hookworm Ancylostoma ceylanicum identify infection-specific gene families.</title>
        <authorList>
            <person name="Schwarz E.M."/>
            <person name="Hu Y."/>
            <person name="Antoshechkin I."/>
            <person name="Miller M.M."/>
            <person name="Sternberg P.W."/>
            <person name="Aroian R.V."/>
        </authorList>
    </citation>
    <scope>NUCLEOTIDE SEQUENCE</scope>
    <source>
        <strain evidence="3">HY135</strain>
    </source>
</reference>
<sequence length="134" mass="15361">MLLMQTLREEQSRNKRRNEDQQKRPDSVPKVPEGEEAIAEVDVTSYQIIDKSDAINPEKQERASALTLGFCGEENAQERMNEAIRVRWCGCPSRQLLVACHVDHSFRLDSRPWLILFPRGTHSLSATTRIGAYH</sequence>